<proteinExistence type="predicted"/>
<dbReference type="EMBL" id="CDMZ01002348">
    <property type="protein sequence ID" value="CEM41964.1"/>
    <property type="molecule type" value="Genomic_DNA"/>
</dbReference>
<dbReference type="AlphaFoldDB" id="A0A0G4HD32"/>
<name>A0A0G4HD32_9ALVE</name>
<protein>
    <submittedName>
        <fullName evidence="1">Uncharacterized protein</fullName>
    </submittedName>
</protein>
<dbReference type="SUPFAM" id="SSF51197">
    <property type="entry name" value="Clavaminate synthase-like"/>
    <property type="match status" value="1"/>
</dbReference>
<evidence type="ECO:0000313" key="1">
    <source>
        <dbReference type="EMBL" id="CEM41964.1"/>
    </source>
</evidence>
<organism evidence="1">
    <name type="scientific">Chromera velia CCMP2878</name>
    <dbReference type="NCBI Taxonomy" id="1169474"/>
    <lineage>
        <taxon>Eukaryota</taxon>
        <taxon>Sar</taxon>
        <taxon>Alveolata</taxon>
        <taxon>Colpodellida</taxon>
        <taxon>Chromeraceae</taxon>
        <taxon>Chromera</taxon>
    </lineage>
</organism>
<dbReference type="Pfam" id="PF05721">
    <property type="entry name" value="PhyH"/>
    <property type="match status" value="1"/>
</dbReference>
<sequence>MSADDREAIQTLLTDPSLQSHAACLKANGIAFIPKLVDAHLLAAVQSDLAGWMSRKQWNADKHMGFDGNSGEAFLTESEAFCRMVANPSLLSLVSAHFGTLSPHLSFERTYIIDSIDPYERRAFQWHHDGWGRNQLKVMILLSDVGPEGQCMHYCPGTSDEDWPCTRSRETLFSPQFASSLRAIRCHGRAGDVFVFETFGVHRGVRNKGPRRDVMVLNFTKDLGRLYPVPRLHPKVLEDLHPYHLHILRQPVPEGKPTQEGEFHKVESGCVVPFNQSTARLCTSKGAREGEGEGGDCLREYLQEDQKRGAVLWKDFQLYGQSYTQSARPWGDLFRVDEPREKEIQQAGRVNRGVLDKLTRPLNLSELYGIESGTSLGNAQSEKEEKFRVPYWVDKGLCPSSFPVFVQLRFFESLHEDFDLPIRVRHPFRDQLRDNVITRLRDNDDSHVHILNRFDSLSVDLSWVSSLMGLGGYGCSVREETEALTKALLQLLKGEKGDSYGETAMLSDECAFACDLETMAKRAPSDAKRLGLLAFASLLADSEALKCEPFSQKAQDAEKLALRAFHVFVVGVMRDFTPTAVIEGTEEGREDKFDGVIATSSDSSPVSLALRSVTEPVQQLDLLAGSPLALGASVGAGVPRASTAGAAEERYRKWKHAIASTQTGRLISGGHRTADE</sequence>
<dbReference type="InterPro" id="IPR008775">
    <property type="entry name" value="Phytyl_CoA_dOase-like"/>
</dbReference>
<accession>A0A0G4HD32</accession>
<reference evidence="1" key="1">
    <citation type="submission" date="2014-11" db="EMBL/GenBank/DDBJ databases">
        <authorList>
            <person name="Otto D Thomas"/>
            <person name="Naeem Raeece"/>
        </authorList>
    </citation>
    <scope>NUCLEOTIDE SEQUENCE</scope>
</reference>
<dbReference type="Gene3D" id="2.60.120.620">
    <property type="entry name" value="q2cbj1_9rhob like domain"/>
    <property type="match status" value="1"/>
</dbReference>
<gene>
    <name evidence="1" type="ORF">Cvel_26414</name>
</gene>
<dbReference type="VEuPathDB" id="CryptoDB:Cvel_26414"/>